<name>X1SUH1_9ZZZZ</name>
<accession>X1SUH1</accession>
<dbReference type="AlphaFoldDB" id="X1SUH1"/>
<dbReference type="EMBL" id="BARW01013708">
    <property type="protein sequence ID" value="GAI82801.1"/>
    <property type="molecule type" value="Genomic_DNA"/>
</dbReference>
<proteinExistence type="predicted"/>
<feature type="non-terminal residue" evidence="1">
    <location>
        <position position="1"/>
    </location>
</feature>
<comment type="caution">
    <text evidence="1">The sequence shown here is derived from an EMBL/GenBank/DDBJ whole genome shotgun (WGS) entry which is preliminary data.</text>
</comment>
<evidence type="ECO:0000313" key="1">
    <source>
        <dbReference type="EMBL" id="GAI82801.1"/>
    </source>
</evidence>
<reference evidence="1" key="1">
    <citation type="journal article" date="2014" name="Front. Microbiol.">
        <title>High frequency of phylogenetically diverse reductive dehalogenase-homologous genes in deep subseafloor sedimentary metagenomes.</title>
        <authorList>
            <person name="Kawai M."/>
            <person name="Futagami T."/>
            <person name="Toyoda A."/>
            <person name="Takaki Y."/>
            <person name="Nishi S."/>
            <person name="Hori S."/>
            <person name="Arai W."/>
            <person name="Tsubouchi T."/>
            <person name="Morono Y."/>
            <person name="Uchiyama I."/>
            <person name="Ito T."/>
            <person name="Fujiyama A."/>
            <person name="Inagaki F."/>
            <person name="Takami H."/>
        </authorList>
    </citation>
    <scope>NUCLEOTIDE SEQUENCE</scope>
    <source>
        <strain evidence="1">Expedition CK06-06</strain>
    </source>
</reference>
<protein>
    <submittedName>
        <fullName evidence="1">Uncharacterized protein</fullName>
    </submittedName>
</protein>
<feature type="non-terminal residue" evidence="1">
    <location>
        <position position="125"/>
    </location>
</feature>
<organism evidence="1">
    <name type="scientific">marine sediment metagenome</name>
    <dbReference type="NCBI Taxonomy" id="412755"/>
    <lineage>
        <taxon>unclassified sequences</taxon>
        <taxon>metagenomes</taxon>
        <taxon>ecological metagenomes</taxon>
    </lineage>
</organism>
<sequence>AVYMAFSGNGTTWSSWITYATSYSSFNITTGAGCTTGEGAKTVYVKFKNVAGTTFGECNDSIIYDTTGPKLLTAVYSDAKSKGSGTVNTGDTITFTFDAEMDTSTITSSNLSTRLVLSSGKCCCG</sequence>
<gene>
    <name evidence="1" type="ORF">S12H4_24920</name>
</gene>